<feature type="domain" description="Diphthamide synthase" evidence="1">
    <location>
        <begin position="18"/>
        <end position="220"/>
    </location>
</feature>
<proteinExistence type="predicted"/>
<sequence length="236" mass="26072">MATARRHRGMIRPLLLSWSGGKDAAWALHVLRQRPDVEVVGLVTTLTEGYDRIAMQGIRHAILQAQSVACGLPVIEAWMPQRASNAIYRETFADALARARARWPGLRDIAFGDLFLQDIRAYRETLCADLDWTPHFPIFDATPGYTARLARAMLDGGLRARLSCVDTTQLDGAFSGRDFDDALLRDLPAGCDPCGENGEFHTLVHAGPMFAAPLSIATGETVLRDGRFAYTDFLLR</sequence>
<reference evidence="3" key="1">
    <citation type="journal article" date="2019" name="Int. J. Syst. Evol. Microbiol.">
        <title>The Global Catalogue of Microorganisms (GCM) 10K type strain sequencing project: providing services to taxonomists for standard genome sequencing and annotation.</title>
        <authorList>
            <consortium name="The Broad Institute Genomics Platform"/>
            <consortium name="The Broad Institute Genome Sequencing Center for Infectious Disease"/>
            <person name="Wu L."/>
            <person name="Ma J."/>
        </authorList>
    </citation>
    <scope>NUCLEOTIDE SEQUENCE [LARGE SCALE GENOMIC DNA]</scope>
    <source>
        <strain evidence="3">JCM 18204</strain>
    </source>
</reference>
<dbReference type="InterPro" id="IPR002761">
    <property type="entry name" value="Diphthami_syn_dom"/>
</dbReference>
<evidence type="ECO:0000313" key="2">
    <source>
        <dbReference type="EMBL" id="GAA4785633.1"/>
    </source>
</evidence>
<name>A0ABP9ATU9_9GAMM</name>
<dbReference type="SUPFAM" id="SSF52402">
    <property type="entry name" value="Adenine nucleotide alpha hydrolases-like"/>
    <property type="match status" value="1"/>
</dbReference>
<gene>
    <name evidence="2" type="ORF">GCM10023307_07900</name>
</gene>
<evidence type="ECO:0000259" key="1">
    <source>
        <dbReference type="Pfam" id="PF01902"/>
    </source>
</evidence>
<dbReference type="Gene3D" id="3.40.50.620">
    <property type="entry name" value="HUPs"/>
    <property type="match status" value="1"/>
</dbReference>
<dbReference type="Proteomes" id="UP001499959">
    <property type="component" value="Unassembled WGS sequence"/>
</dbReference>
<dbReference type="Gene3D" id="3.90.1490.10">
    <property type="entry name" value="putative n-type atp pyrophosphatase, domain 2"/>
    <property type="match status" value="1"/>
</dbReference>
<evidence type="ECO:0000313" key="3">
    <source>
        <dbReference type="Proteomes" id="UP001499959"/>
    </source>
</evidence>
<organism evidence="2 3">
    <name type="scientific">Lysobacter hankyongensis</name>
    <dbReference type="NCBI Taxonomy" id="1176535"/>
    <lineage>
        <taxon>Bacteria</taxon>
        <taxon>Pseudomonadati</taxon>
        <taxon>Pseudomonadota</taxon>
        <taxon>Gammaproteobacteria</taxon>
        <taxon>Lysobacterales</taxon>
        <taxon>Lysobacteraceae</taxon>
        <taxon>Lysobacter</taxon>
    </lineage>
</organism>
<comment type="caution">
    <text evidence="2">The sequence shown here is derived from an EMBL/GenBank/DDBJ whole genome shotgun (WGS) entry which is preliminary data.</text>
</comment>
<dbReference type="Pfam" id="PF01902">
    <property type="entry name" value="Diphthami_syn_2"/>
    <property type="match status" value="1"/>
</dbReference>
<keyword evidence="3" id="KW-1185">Reference proteome</keyword>
<dbReference type="EMBL" id="BAABJE010000002">
    <property type="protein sequence ID" value="GAA4785633.1"/>
    <property type="molecule type" value="Genomic_DNA"/>
</dbReference>
<dbReference type="InterPro" id="IPR014729">
    <property type="entry name" value="Rossmann-like_a/b/a_fold"/>
</dbReference>
<accession>A0ABP9ATU9</accession>
<protein>
    <submittedName>
        <fullName evidence="2">ATPase</fullName>
    </submittedName>
</protein>